<reference evidence="6 7" key="1">
    <citation type="submission" date="2025-05" db="UniProtKB">
        <authorList>
            <consortium name="RefSeq"/>
        </authorList>
    </citation>
    <scope>IDENTIFICATION</scope>
    <source>
        <tissue evidence="6 7">Muscle</tissue>
    </source>
</reference>
<dbReference type="PROSITE" id="PS00893">
    <property type="entry name" value="NUDIX_BOX"/>
    <property type="match status" value="1"/>
</dbReference>
<evidence type="ECO:0000313" key="5">
    <source>
        <dbReference type="Proteomes" id="UP000694941"/>
    </source>
</evidence>
<dbReference type="PANTHER" id="PTHR13994:SF13">
    <property type="entry name" value="FI03680P"/>
    <property type="match status" value="1"/>
</dbReference>
<dbReference type="PROSITE" id="PS51462">
    <property type="entry name" value="NUDIX"/>
    <property type="match status" value="1"/>
</dbReference>
<dbReference type="PRINTS" id="PR00502">
    <property type="entry name" value="NUDIXFAMILY"/>
</dbReference>
<name>A0ABM1SZI9_LIMPO</name>
<dbReference type="RefSeq" id="XP_022249050.1">
    <property type="nucleotide sequence ID" value="XM_022393342.1"/>
</dbReference>
<dbReference type="RefSeq" id="XP_022249046.1">
    <property type="nucleotide sequence ID" value="XM_022393338.1"/>
</dbReference>
<evidence type="ECO:0000256" key="3">
    <source>
        <dbReference type="RuleBase" id="RU003476"/>
    </source>
</evidence>
<dbReference type="Pfam" id="PF18290">
    <property type="entry name" value="Nudix_hydro"/>
    <property type="match status" value="1"/>
</dbReference>
<evidence type="ECO:0000313" key="11">
    <source>
        <dbReference type="RefSeq" id="XP_022249049.1"/>
    </source>
</evidence>
<dbReference type="CDD" id="cd04670">
    <property type="entry name" value="NUDIX_ASFGF2_Nudt6"/>
    <property type="match status" value="1"/>
</dbReference>
<dbReference type="InterPro" id="IPR003293">
    <property type="entry name" value="Nudix_hydrolase6-like"/>
</dbReference>
<dbReference type="RefSeq" id="XP_022249045.1">
    <property type="nucleotide sequence ID" value="XM_022393337.1"/>
</dbReference>
<sequence>MNLFQGNIDRFGGITVHTEKWNLSDSEFQNRLEASLSEWQVNGNRGIWFNVPLHQAGYVPILSKNGFTFHHAKPSYVMMIKWLPKNEPNLLPSYPHTYIGVAGLVVNERNQILVIQEKYHTRPHWKLPGGYADPGEEFGDTARREVLEETGIDTEFVSIVTLRHHHKHLFECSDLYVVCEMKPLSREISVCKHEISHCQWMDIETYKNHPEVSEMNQFVIQAYLDQQICRASVQVHDVLSFNRDCYQKIYCIKSTESVSGS</sequence>
<comment type="similarity">
    <text evidence="1 3">Belongs to the Nudix hydrolase family.</text>
</comment>
<dbReference type="SUPFAM" id="SSF55811">
    <property type="entry name" value="Nudix"/>
    <property type="match status" value="1"/>
</dbReference>
<dbReference type="RefSeq" id="XP_022249048.1">
    <property type="nucleotide sequence ID" value="XM_022393340.1"/>
</dbReference>
<dbReference type="InterPro" id="IPR015797">
    <property type="entry name" value="NUDIX_hydrolase-like_dom_sf"/>
</dbReference>
<dbReference type="PRINTS" id="PR01356">
    <property type="entry name" value="GFGPROTEIN"/>
</dbReference>
<evidence type="ECO:0000256" key="1">
    <source>
        <dbReference type="ARBA" id="ARBA00005582"/>
    </source>
</evidence>
<keyword evidence="2 3" id="KW-0378">Hydrolase</keyword>
<evidence type="ECO:0000313" key="8">
    <source>
        <dbReference type="RefSeq" id="XP_022249046.1"/>
    </source>
</evidence>
<dbReference type="Pfam" id="PF00293">
    <property type="entry name" value="NUDIX"/>
    <property type="match status" value="1"/>
</dbReference>
<dbReference type="RefSeq" id="XP_022249047.1">
    <property type="nucleotide sequence ID" value="XM_022393339.1"/>
</dbReference>
<keyword evidence="5" id="KW-1185">Reference proteome</keyword>
<evidence type="ECO:0000313" key="12">
    <source>
        <dbReference type="RefSeq" id="XP_022249050.1"/>
    </source>
</evidence>
<gene>
    <name evidence="6 7 8 9 10 11 12" type="primary">LOC106465437</name>
</gene>
<dbReference type="PANTHER" id="PTHR13994">
    <property type="entry name" value="NUDIX HYDROLASE RELATED"/>
    <property type="match status" value="1"/>
</dbReference>
<dbReference type="Proteomes" id="UP000694941">
    <property type="component" value="Unplaced"/>
</dbReference>
<dbReference type="Gene3D" id="3.90.79.10">
    <property type="entry name" value="Nucleoside Triphosphate Pyrophosphohydrolase"/>
    <property type="match status" value="1"/>
</dbReference>
<evidence type="ECO:0000256" key="2">
    <source>
        <dbReference type="ARBA" id="ARBA00022801"/>
    </source>
</evidence>
<accession>A0ABM1SZI9</accession>
<evidence type="ECO:0000313" key="6">
    <source>
        <dbReference type="RefSeq" id="XP_013781120.1"/>
    </source>
</evidence>
<dbReference type="Gene3D" id="3.40.630.30">
    <property type="match status" value="1"/>
</dbReference>
<dbReference type="GeneID" id="106465437"/>
<dbReference type="RefSeq" id="XP_022249049.1">
    <property type="nucleotide sequence ID" value="XM_022393341.1"/>
</dbReference>
<dbReference type="RefSeq" id="XP_013781120.1">
    <property type="nucleotide sequence ID" value="XM_013925666.2"/>
</dbReference>
<dbReference type="InterPro" id="IPR000086">
    <property type="entry name" value="NUDIX_hydrolase_dom"/>
</dbReference>
<evidence type="ECO:0000313" key="10">
    <source>
        <dbReference type="RefSeq" id="XP_022249048.1"/>
    </source>
</evidence>
<evidence type="ECO:0000313" key="9">
    <source>
        <dbReference type="RefSeq" id="XP_022249047.1"/>
    </source>
</evidence>
<feature type="domain" description="Nudix hydrolase" evidence="4">
    <location>
        <begin position="96"/>
        <end position="224"/>
    </location>
</feature>
<evidence type="ECO:0000313" key="7">
    <source>
        <dbReference type="RefSeq" id="XP_022249045.1"/>
    </source>
</evidence>
<evidence type="ECO:0000259" key="4">
    <source>
        <dbReference type="PROSITE" id="PS51462"/>
    </source>
</evidence>
<dbReference type="InterPro" id="IPR040618">
    <property type="entry name" value="Pre-Nudix"/>
</dbReference>
<organism evidence="5 7">
    <name type="scientific">Limulus polyphemus</name>
    <name type="common">Atlantic horseshoe crab</name>
    <dbReference type="NCBI Taxonomy" id="6850"/>
    <lineage>
        <taxon>Eukaryota</taxon>
        <taxon>Metazoa</taxon>
        <taxon>Ecdysozoa</taxon>
        <taxon>Arthropoda</taxon>
        <taxon>Chelicerata</taxon>
        <taxon>Merostomata</taxon>
        <taxon>Xiphosura</taxon>
        <taxon>Limulidae</taxon>
        <taxon>Limulus</taxon>
    </lineage>
</organism>
<protein>
    <submittedName>
        <fullName evidence="6 7">Nudix hydrolase 8-like isoform X2</fullName>
    </submittedName>
</protein>
<dbReference type="InterPro" id="IPR020084">
    <property type="entry name" value="NUDIX_hydrolase_CS"/>
</dbReference>
<proteinExistence type="inferred from homology"/>
<dbReference type="InterPro" id="IPR020476">
    <property type="entry name" value="Nudix_hydrolase"/>
</dbReference>